<evidence type="ECO:0000256" key="4">
    <source>
        <dbReference type="ARBA" id="ARBA00022786"/>
    </source>
</evidence>
<sequence>MREKECEGIPRLLQASYNLTPPVALSSIKIPKYLDLGDFEGFFLKWSANPKPLFKKVQSCGSASATGGKVSFRVTLTSNMKLPFKVFRKPEVAPFTAMLKFAAEEFKIPP</sequence>
<evidence type="ECO:0000256" key="3">
    <source>
        <dbReference type="ARBA" id="ARBA00022499"/>
    </source>
</evidence>
<evidence type="ECO:0000256" key="2">
    <source>
        <dbReference type="ARBA" id="ARBA00015319"/>
    </source>
</evidence>
<keyword evidence="6" id="KW-1185">Reference proteome</keyword>
<comment type="caution">
    <text evidence="5">The sequence shown here is derived from an EMBL/GenBank/DDBJ whole genome shotgun (WGS) entry which is preliminary data.</text>
</comment>
<dbReference type="InterPro" id="IPR005375">
    <property type="entry name" value="UFM1"/>
</dbReference>
<dbReference type="PANTHER" id="PTHR15825">
    <property type="entry name" value="UBIQUITIN-FOLD MODIFIER 1"/>
    <property type="match status" value="1"/>
</dbReference>
<dbReference type="SUPFAM" id="SSF54236">
    <property type="entry name" value="Ubiquitin-like"/>
    <property type="match status" value="1"/>
</dbReference>
<dbReference type="Pfam" id="PF03671">
    <property type="entry name" value="Ufm1"/>
    <property type="match status" value="1"/>
</dbReference>
<gene>
    <name evidence="5" type="ORF">M5K25_022234</name>
</gene>
<evidence type="ECO:0000313" key="5">
    <source>
        <dbReference type="EMBL" id="KAL0907795.1"/>
    </source>
</evidence>
<evidence type="ECO:0000256" key="1">
    <source>
        <dbReference type="ARBA" id="ARBA00010230"/>
    </source>
</evidence>
<comment type="similarity">
    <text evidence="1">Belongs to the UFM1 family.</text>
</comment>
<protein>
    <recommendedName>
        <fullName evidence="2">Ubiquitin-fold modifier 1</fullName>
    </recommendedName>
</protein>
<keyword evidence="4" id="KW-0833">Ubl conjugation pathway</keyword>
<dbReference type="InterPro" id="IPR029071">
    <property type="entry name" value="Ubiquitin-like_domsf"/>
</dbReference>
<name>A0ABD0U5W9_DENTH</name>
<evidence type="ECO:0000313" key="6">
    <source>
        <dbReference type="Proteomes" id="UP001552299"/>
    </source>
</evidence>
<dbReference type="EMBL" id="JANQDX010000017">
    <property type="protein sequence ID" value="KAL0907795.1"/>
    <property type="molecule type" value="Genomic_DNA"/>
</dbReference>
<dbReference type="PANTHER" id="PTHR15825:SF0">
    <property type="entry name" value="UBIQUITIN-FOLD MODIFIER 1"/>
    <property type="match status" value="1"/>
</dbReference>
<keyword evidence="3" id="KW-1017">Isopeptide bond</keyword>
<dbReference type="Gene3D" id="3.10.20.90">
    <property type="entry name" value="Phosphatidylinositol 3-kinase Catalytic Subunit, Chain A, domain 1"/>
    <property type="match status" value="1"/>
</dbReference>
<dbReference type="AlphaFoldDB" id="A0ABD0U5W9"/>
<proteinExistence type="inferred from homology"/>
<reference evidence="5 6" key="1">
    <citation type="journal article" date="2024" name="Plant Biotechnol. J.">
        <title>Dendrobium thyrsiflorum genome and its molecular insights into genes involved in important horticultural traits.</title>
        <authorList>
            <person name="Chen B."/>
            <person name="Wang J.Y."/>
            <person name="Zheng P.J."/>
            <person name="Li K.L."/>
            <person name="Liang Y.M."/>
            <person name="Chen X.F."/>
            <person name="Zhang C."/>
            <person name="Zhao X."/>
            <person name="He X."/>
            <person name="Zhang G.Q."/>
            <person name="Liu Z.J."/>
            <person name="Xu Q."/>
        </authorList>
    </citation>
    <scope>NUCLEOTIDE SEQUENCE [LARGE SCALE GENOMIC DNA]</scope>
    <source>
        <strain evidence="5">GZMU011</strain>
    </source>
</reference>
<dbReference type="Proteomes" id="UP001552299">
    <property type="component" value="Unassembled WGS sequence"/>
</dbReference>
<accession>A0ABD0U5W9</accession>
<organism evidence="5 6">
    <name type="scientific">Dendrobium thyrsiflorum</name>
    <name type="common">Pinecone-like raceme dendrobium</name>
    <name type="synonym">Orchid</name>
    <dbReference type="NCBI Taxonomy" id="117978"/>
    <lineage>
        <taxon>Eukaryota</taxon>
        <taxon>Viridiplantae</taxon>
        <taxon>Streptophyta</taxon>
        <taxon>Embryophyta</taxon>
        <taxon>Tracheophyta</taxon>
        <taxon>Spermatophyta</taxon>
        <taxon>Magnoliopsida</taxon>
        <taxon>Liliopsida</taxon>
        <taxon>Asparagales</taxon>
        <taxon>Orchidaceae</taxon>
        <taxon>Epidendroideae</taxon>
        <taxon>Malaxideae</taxon>
        <taxon>Dendrobiinae</taxon>
        <taxon>Dendrobium</taxon>
    </lineage>
</organism>